<accession>A0AAV7PP02</accession>
<dbReference type="Proteomes" id="UP001066276">
    <property type="component" value="Chromosome 7"/>
</dbReference>
<evidence type="ECO:0000256" key="1">
    <source>
        <dbReference type="SAM" id="MobiDB-lite"/>
    </source>
</evidence>
<dbReference type="EMBL" id="JANPWB010000011">
    <property type="protein sequence ID" value="KAJ1128972.1"/>
    <property type="molecule type" value="Genomic_DNA"/>
</dbReference>
<organism evidence="2 3">
    <name type="scientific">Pleurodeles waltl</name>
    <name type="common">Iberian ribbed newt</name>
    <dbReference type="NCBI Taxonomy" id="8319"/>
    <lineage>
        <taxon>Eukaryota</taxon>
        <taxon>Metazoa</taxon>
        <taxon>Chordata</taxon>
        <taxon>Craniata</taxon>
        <taxon>Vertebrata</taxon>
        <taxon>Euteleostomi</taxon>
        <taxon>Amphibia</taxon>
        <taxon>Batrachia</taxon>
        <taxon>Caudata</taxon>
        <taxon>Salamandroidea</taxon>
        <taxon>Salamandridae</taxon>
        <taxon>Pleurodelinae</taxon>
        <taxon>Pleurodeles</taxon>
    </lineage>
</organism>
<protein>
    <submittedName>
        <fullName evidence="2">Uncharacterized protein</fullName>
    </submittedName>
</protein>
<feature type="region of interest" description="Disordered" evidence="1">
    <location>
        <begin position="1"/>
        <end position="23"/>
    </location>
</feature>
<sequence>MKKLKKEAECESRPEPGGDTSVMKASVKLNAGKFRRPSAVAGSGEPDLAEVNGEPGREEVNGSQRLAAAPGYS</sequence>
<comment type="caution">
    <text evidence="2">The sequence shown here is derived from an EMBL/GenBank/DDBJ whole genome shotgun (WGS) entry which is preliminary data.</text>
</comment>
<feature type="compositionally biased region" description="Basic and acidic residues" evidence="1">
    <location>
        <begin position="1"/>
        <end position="16"/>
    </location>
</feature>
<proteinExistence type="predicted"/>
<reference evidence="2" key="1">
    <citation type="journal article" date="2022" name="bioRxiv">
        <title>Sequencing and chromosome-scale assembly of the giantPleurodeles waltlgenome.</title>
        <authorList>
            <person name="Brown T."/>
            <person name="Elewa A."/>
            <person name="Iarovenko S."/>
            <person name="Subramanian E."/>
            <person name="Araus A.J."/>
            <person name="Petzold A."/>
            <person name="Susuki M."/>
            <person name="Suzuki K.-i.T."/>
            <person name="Hayashi T."/>
            <person name="Toyoda A."/>
            <person name="Oliveira C."/>
            <person name="Osipova E."/>
            <person name="Leigh N.D."/>
            <person name="Simon A."/>
            <person name="Yun M.H."/>
        </authorList>
    </citation>
    <scope>NUCLEOTIDE SEQUENCE</scope>
    <source>
        <strain evidence="2">20211129_DDA</strain>
        <tissue evidence="2">Liver</tissue>
    </source>
</reference>
<keyword evidence="3" id="KW-1185">Reference proteome</keyword>
<name>A0AAV7PP02_PLEWA</name>
<gene>
    <name evidence="2" type="ORF">NDU88_007343</name>
</gene>
<evidence type="ECO:0000313" key="2">
    <source>
        <dbReference type="EMBL" id="KAJ1128972.1"/>
    </source>
</evidence>
<dbReference type="AlphaFoldDB" id="A0AAV7PP02"/>
<evidence type="ECO:0000313" key="3">
    <source>
        <dbReference type="Proteomes" id="UP001066276"/>
    </source>
</evidence>
<feature type="region of interest" description="Disordered" evidence="1">
    <location>
        <begin position="36"/>
        <end position="73"/>
    </location>
</feature>